<dbReference type="EMBL" id="CP002272">
    <property type="protein sequence ID" value="ADO47478.1"/>
    <property type="molecule type" value="Genomic_DNA"/>
</dbReference>
<sequence>MAAVFTLENAHLRMRVDPQGGVVQRLYSLTHQRPVLQDPTGMSALFPMLPLANRVAENRFSLHGRTIALPASPRDSDFFLHGDGWLKAWQVESCSETACVMTLSSHDDCGFDYRAQLSYALIDSALHARLTLTHCAPAPMLYGLGFHPWFYFDAHSTAQFCASGYWPEGERHLPQAWQETLPAHVDFSAGQFGRDEWLNICYSGWSGRAFVRNNEMEVTLMSQAQWLMLFRMCGQSFLCLEPQSHPVNAHRMPGQPGLVLLQQGEETSLSMTIAVNSAADSC</sequence>
<reference evidence="2" key="1">
    <citation type="submission" date="2010-10" db="EMBL/GenBank/DDBJ databases">
        <title>Complete sequence of Enterobacter cloacae SCF1.</title>
        <authorList>
            <consortium name="US DOE Joint Genome Institute"/>
            <person name="Lucas S."/>
            <person name="Copeland A."/>
            <person name="Lapidus A."/>
            <person name="Cheng J.-F."/>
            <person name="Bruce D."/>
            <person name="Goodwin L."/>
            <person name="Pitluck S."/>
            <person name="Davenport K."/>
            <person name="Detter J.C."/>
            <person name="Han C."/>
            <person name="Tapia R."/>
            <person name="Land M."/>
            <person name="Hauser L."/>
            <person name="Chang Y.-J."/>
            <person name="Jeffries C."/>
            <person name="Kyrpides N."/>
            <person name="Ivanova N."/>
            <person name="Mikhailova N."/>
            <person name="DeAngelis K."/>
            <person name="Arkin A.P."/>
            <person name="Chivian D."/>
            <person name="Edwards B."/>
            <person name="Woo H."/>
            <person name="Hazen T.C."/>
            <person name="Woyke T."/>
        </authorList>
    </citation>
    <scope>NUCLEOTIDE SEQUENCE [LARGE SCALE GENOMIC DNA]</scope>
    <source>
        <strain evidence="2">SCF1</strain>
    </source>
</reference>
<dbReference type="CDD" id="cd09021">
    <property type="entry name" value="Aldose_epim_Ec_YphB"/>
    <property type="match status" value="1"/>
</dbReference>
<dbReference type="RefSeq" id="WP_013365225.1">
    <property type="nucleotide sequence ID" value="NC_014618.1"/>
</dbReference>
<dbReference type="GO" id="GO:0005975">
    <property type="term" value="P:carbohydrate metabolic process"/>
    <property type="evidence" value="ECO:0007669"/>
    <property type="project" value="InterPro"/>
</dbReference>
<dbReference type="HOGENOM" id="CLU_052486_0_1_6"/>
<organism evidence="1 2">
    <name type="scientific">Enterobacter lignolyticus (strain SCF1)</name>
    <dbReference type="NCBI Taxonomy" id="701347"/>
    <lineage>
        <taxon>Bacteria</taxon>
        <taxon>Pseudomonadati</taxon>
        <taxon>Pseudomonadota</taxon>
        <taxon>Gammaproteobacteria</taxon>
        <taxon>Enterobacterales</taxon>
        <taxon>Enterobacteriaceae</taxon>
        <taxon>Pluralibacter</taxon>
    </lineage>
</organism>
<dbReference type="GO" id="GO:0016853">
    <property type="term" value="F:isomerase activity"/>
    <property type="evidence" value="ECO:0007669"/>
    <property type="project" value="InterPro"/>
</dbReference>
<gene>
    <name evidence="1" type="ordered locus">Entcl_1211</name>
</gene>
<dbReference type="InterPro" id="IPR014718">
    <property type="entry name" value="GH-type_carb-bd"/>
</dbReference>
<evidence type="ECO:0000313" key="2">
    <source>
        <dbReference type="Proteomes" id="UP000006872"/>
    </source>
</evidence>
<reference evidence="1 2" key="2">
    <citation type="journal article" date="2011" name="Stand. Genomic Sci.">
        <title>Complete genome sequence of 'Enterobacter lignolyticus' SCF1.</title>
        <authorList>
            <person name="Deangelis K.M."/>
            <person name="D'Haeseleer P."/>
            <person name="Chivian D."/>
            <person name="Fortney J.L."/>
            <person name="Khudyakov J."/>
            <person name="Simmons B."/>
            <person name="Woo H."/>
            <person name="Arkin A.P."/>
            <person name="Davenport K.W."/>
            <person name="Goodwin L."/>
            <person name="Chen A."/>
            <person name="Ivanova N."/>
            <person name="Kyrpides N.C."/>
            <person name="Mavromatis K."/>
            <person name="Woyke T."/>
            <person name="Hazen T.C."/>
        </authorList>
    </citation>
    <scope>NUCLEOTIDE SEQUENCE [LARGE SCALE GENOMIC DNA]</scope>
    <source>
        <strain evidence="1 2">SCF1</strain>
    </source>
</reference>
<dbReference type="Gene3D" id="2.70.98.10">
    <property type="match status" value="1"/>
</dbReference>
<accession>E3G7Y7</accession>
<proteinExistence type="predicted"/>
<dbReference type="InterPro" id="IPR011013">
    <property type="entry name" value="Gal_mutarotase_sf_dom"/>
</dbReference>
<keyword evidence="2" id="KW-1185">Reference proteome</keyword>
<dbReference type="STRING" id="701347.Entcl_1211"/>
<dbReference type="Proteomes" id="UP000006872">
    <property type="component" value="Chromosome"/>
</dbReference>
<protein>
    <submittedName>
        <fullName evidence="1">Aldose 1-epimerase</fullName>
    </submittedName>
</protein>
<evidence type="ECO:0000313" key="1">
    <source>
        <dbReference type="EMBL" id="ADO47478.1"/>
    </source>
</evidence>
<dbReference type="InterPro" id="IPR008183">
    <property type="entry name" value="Aldose_1/G6P_1-epimerase"/>
</dbReference>
<dbReference type="KEGG" id="esc:Entcl_1211"/>
<dbReference type="Pfam" id="PF01263">
    <property type="entry name" value="Aldose_epim"/>
    <property type="match status" value="1"/>
</dbReference>
<name>E3G7Y7_ENTLS</name>
<dbReference type="AlphaFoldDB" id="E3G7Y7"/>
<dbReference type="SUPFAM" id="SSF74650">
    <property type="entry name" value="Galactose mutarotase-like"/>
    <property type="match status" value="1"/>
</dbReference>
<dbReference type="eggNOG" id="COG2017">
    <property type="taxonomic scope" value="Bacteria"/>
</dbReference>
<dbReference type="GO" id="GO:0030246">
    <property type="term" value="F:carbohydrate binding"/>
    <property type="evidence" value="ECO:0007669"/>
    <property type="project" value="InterPro"/>
</dbReference>